<feature type="domain" description="Outer membrane protein beta-barrel" evidence="2">
    <location>
        <begin position="17"/>
        <end position="208"/>
    </location>
</feature>
<protein>
    <submittedName>
        <fullName evidence="3">Porin family protein</fullName>
    </submittedName>
</protein>
<feature type="signal peptide" evidence="1">
    <location>
        <begin position="1"/>
        <end position="18"/>
    </location>
</feature>
<feature type="chain" id="PRO_5047049537" evidence="1">
    <location>
        <begin position="19"/>
        <end position="232"/>
    </location>
</feature>
<sequence length="232" mass="27456">MRFYFSILTLFFFFSAFAQEEVVEKKVVDSLYREDQFYLNFTYNSLKNLNGINQNKFSSGFCIGFLRDMPINKNRTIAIAAGLGYSLNIYNDNLYQNRLEVAGKTENTYEILSSDIYYDKNKTSLNYLDLPIEFRWRSSTPDSHRFWRIYTGFKLSYLIGDRYKFVNDVQTKVYKSNTDLNKFQYGCYMAAGWNTWNFYAYYGLSPIYKSAKINGEDIKMTTFNLGLQFYIL</sequence>
<name>A0ABP7UML2_9FLAO</name>
<dbReference type="InterPro" id="IPR025665">
    <property type="entry name" value="Beta-barrel_OMP_2"/>
</dbReference>
<proteinExistence type="predicted"/>
<evidence type="ECO:0000313" key="3">
    <source>
        <dbReference type="EMBL" id="GAA4047544.1"/>
    </source>
</evidence>
<comment type="caution">
    <text evidence="3">The sequence shown here is derived from an EMBL/GenBank/DDBJ whole genome shotgun (WGS) entry which is preliminary data.</text>
</comment>
<evidence type="ECO:0000313" key="4">
    <source>
        <dbReference type="Proteomes" id="UP001500426"/>
    </source>
</evidence>
<evidence type="ECO:0000256" key="1">
    <source>
        <dbReference type="SAM" id="SignalP"/>
    </source>
</evidence>
<gene>
    <name evidence="3" type="ORF">GCM10022388_11400</name>
</gene>
<dbReference type="RefSeq" id="WP_345091951.1">
    <property type="nucleotide sequence ID" value="NZ_BAABCS010000010.1"/>
</dbReference>
<keyword evidence="4" id="KW-1185">Reference proteome</keyword>
<accession>A0ABP7UML2</accession>
<evidence type="ECO:0000259" key="2">
    <source>
        <dbReference type="Pfam" id="PF13568"/>
    </source>
</evidence>
<organism evidence="3 4">
    <name type="scientific">Flavobacterium chungnamense</name>
    <dbReference type="NCBI Taxonomy" id="706182"/>
    <lineage>
        <taxon>Bacteria</taxon>
        <taxon>Pseudomonadati</taxon>
        <taxon>Bacteroidota</taxon>
        <taxon>Flavobacteriia</taxon>
        <taxon>Flavobacteriales</taxon>
        <taxon>Flavobacteriaceae</taxon>
        <taxon>Flavobacterium</taxon>
    </lineage>
</organism>
<reference evidence="4" key="1">
    <citation type="journal article" date="2019" name="Int. J. Syst. Evol. Microbiol.">
        <title>The Global Catalogue of Microorganisms (GCM) 10K type strain sequencing project: providing services to taxonomists for standard genome sequencing and annotation.</title>
        <authorList>
            <consortium name="The Broad Institute Genomics Platform"/>
            <consortium name="The Broad Institute Genome Sequencing Center for Infectious Disease"/>
            <person name="Wu L."/>
            <person name="Ma J."/>
        </authorList>
    </citation>
    <scope>NUCLEOTIDE SEQUENCE [LARGE SCALE GENOMIC DNA]</scope>
    <source>
        <strain evidence="4">JCM 17068</strain>
    </source>
</reference>
<dbReference type="EMBL" id="BAABCS010000010">
    <property type="protein sequence ID" value="GAA4047544.1"/>
    <property type="molecule type" value="Genomic_DNA"/>
</dbReference>
<keyword evidence="1" id="KW-0732">Signal</keyword>
<dbReference type="Pfam" id="PF13568">
    <property type="entry name" value="OMP_b-brl_2"/>
    <property type="match status" value="1"/>
</dbReference>
<dbReference type="Proteomes" id="UP001500426">
    <property type="component" value="Unassembled WGS sequence"/>
</dbReference>